<dbReference type="SUPFAM" id="SSF49854">
    <property type="entry name" value="Spermadhesin, CUB domain"/>
    <property type="match status" value="1"/>
</dbReference>
<comment type="caution">
    <text evidence="4">The sequence shown here is derived from an EMBL/GenBank/DDBJ whole genome shotgun (WGS) entry which is preliminary data.</text>
</comment>
<evidence type="ECO:0000313" key="4">
    <source>
        <dbReference type="EMBL" id="THD26297.1"/>
    </source>
</evidence>
<comment type="caution">
    <text evidence="2">Lacks conserved residue(s) required for the propagation of feature annotation.</text>
</comment>
<evidence type="ECO:0000259" key="3">
    <source>
        <dbReference type="PROSITE" id="PS01180"/>
    </source>
</evidence>
<dbReference type="PROSITE" id="PS01180">
    <property type="entry name" value="CUB"/>
    <property type="match status" value="1"/>
</dbReference>
<accession>A0A4E0RX42</accession>
<reference evidence="4" key="1">
    <citation type="submission" date="2019-03" db="EMBL/GenBank/DDBJ databases">
        <title>Improved annotation for the trematode Fasciola hepatica.</title>
        <authorList>
            <person name="Choi Y.-J."/>
            <person name="Martin J."/>
            <person name="Mitreva M."/>
        </authorList>
    </citation>
    <scope>NUCLEOTIDE SEQUENCE [LARGE SCALE GENOMIC DNA]</scope>
</reference>
<protein>
    <recommendedName>
        <fullName evidence="3">CUB domain-containing protein</fullName>
    </recommendedName>
</protein>
<keyword evidence="1" id="KW-1015">Disulfide bond</keyword>
<feature type="domain" description="CUB" evidence="3">
    <location>
        <begin position="5"/>
        <end position="113"/>
    </location>
</feature>
<proteinExistence type="predicted"/>
<dbReference type="Pfam" id="PF00431">
    <property type="entry name" value="CUB"/>
    <property type="match status" value="1"/>
</dbReference>
<dbReference type="AlphaFoldDB" id="A0A4E0RX42"/>
<evidence type="ECO:0000256" key="1">
    <source>
        <dbReference type="ARBA" id="ARBA00023157"/>
    </source>
</evidence>
<name>A0A4E0RX42_FASHE</name>
<sequence length="113" mass="12624">MVNECNTKYTTYTASETVYSLKLGRGGAILPSSFNCNYQIQAADVKVVEATFKDFTIGNTKQCGTEYVLVRTAEKPDIEDRKYCGSDIPTVMEIKSTVYVQIRGENFAEVDQL</sequence>
<dbReference type="EMBL" id="JXXN02000789">
    <property type="protein sequence ID" value="THD26297.1"/>
    <property type="molecule type" value="Genomic_DNA"/>
</dbReference>
<dbReference type="InterPro" id="IPR035914">
    <property type="entry name" value="Sperma_CUB_dom_sf"/>
</dbReference>
<evidence type="ECO:0000313" key="5">
    <source>
        <dbReference type="Proteomes" id="UP000230066"/>
    </source>
</evidence>
<evidence type="ECO:0000256" key="2">
    <source>
        <dbReference type="PROSITE-ProRule" id="PRU00059"/>
    </source>
</evidence>
<dbReference type="Proteomes" id="UP000230066">
    <property type="component" value="Unassembled WGS sequence"/>
</dbReference>
<organism evidence="4 5">
    <name type="scientific">Fasciola hepatica</name>
    <name type="common">Liver fluke</name>
    <dbReference type="NCBI Taxonomy" id="6192"/>
    <lineage>
        <taxon>Eukaryota</taxon>
        <taxon>Metazoa</taxon>
        <taxon>Spiralia</taxon>
        <taxon>Lophotrochozoa</taxon>
        <taxon>Platyhelminthes</taxon>
        <taxon>Trematoda</taxon>
        <taxon>Digenea</taxon>
        <taxon>Plagiorchiida</taxon>
        <taxon>Echinostomata</taxon>
        <taxon>Echinostomatoidea</taxon>
        <taxon>Fasciolidae</taxon>
        <taxon>Fasciola</taxon>
    </lineage>
</organism>
<gene>
    <name evidence="4" type="ORF">D915_002810</name>
</gene>
<keyword evidence="5" id="KW-1185">Reference proteome</keyword>
<dbReference type="Gene3D" id="2.60.120.290">
    <property type="entry name" value="Spermadhesin, CUB domain"/>
    <property type="match status" value="1"/>
</dbReference>
<dbReference type="InterPro" id="IPR000859">
    <property type="entry name" value="CUB_dom"/>
</dbReference>